<feature type="transmembrane region" description="Helical" evidence="7">
    <location>
        <begin position="337"/>
        <end position="355"/>
    </location>
</feature>
<evidence type="ECO:0000313" key="10">
    <source>
        <dbReference type="Proteomes" id="UP001642484"/>
    </source>
</evidence>
<feature type="transmembrane region" description="Helical" evidence="7">
    <location>
        <begin position="292"/>
        <end position="309"/>
    </location>
</feature>
<dbReference type="SUPFAM" id="SSF52091">
    <property type="entry name" value="SpoIIaa-like"/>
    <property type="match status" value="1"/>
</dbReference>
<feature type="transmembrane region" description="Helical" evidence="7">
    <location>
        <begin position="367"/>
        <end position="385"/>
    </location>
</feature>
<organism evidence="9 10">
    <name type="scientific">Durusdinium trenchii</name>
    <dbReference type="NCBI Taxonomy" id="1381693"/>
    <lineage>
        <taxon>Eukaryota</taxon>
        <taxon>Sar</taxon>
        <taxon>Alveolata</taxon>
        <taxon>Dinophyceae</taxon>
        <taxon>Suessiales</taxon>
        <taxon>Symbiodiniaceae</taxon>
        <taxon>Durusdinium</taxon>
    </lineage>
</organism>
<dbReference type="CDD" id="cd07042">
    <property type="entry name" value="STAS_SulP_like_sulfate_transporter"/>
    <property type="match status" value="1"/>
</dbReference>
<feature type="transmembrane region" description="Helical" evidence="7">
    <location>
        <begin position="261"/>
        <end position="285"/>
    </location>
</feature>
<accession>A0ABP0SB39</accession>
<evidence type="ECO:0000256" key="7">
    <source>
        <dbReference type="SAM" id="Phobius"/>
    </source>
</evidence>
<feature type="transmembrane region" description="Helical" evidence="7">
    <location>
        <begin position="524"/>
        <end position="546"/>
    </location>
</feature>
<evidence type="ECO:0000256" key="4">
    <source>
        <dbReference type="ARBA" id="ARBA00023136"/>
    </source>
</evidence>
<evidence type="ECO:0000256" key="5">
    <source>
        <dbReference type="SAM" id="Coils"/>
    </source>
</evidence>
<dbReference type="Pfam" id="PF01740">
    <property type="entry name" value="STAS"/>
    <property type="match status" value="1"/>
</dbReference>
<evidence type="ECO:0000256" key="2">
    <source>
        <dbReference type="ARBA" id="ARBA00022692"/>
    </source>
</evidence>
<reference evidence="9 10" key="1">
    <citation type="submission" date="2024-02" db="EMBL/GenBank/DDBJ databases">
        <authorList>
            <person name="Chen Y."/>
            <person name="Shah S."/>
            <person name="Dougan E. K."/>
            <person name="Thang M."/>
            <person name="Chan C."/>
        </authorList>
    </citation>
    <scope>NUCLEOTIDE SEQUENCE [LARGE SCALE GENOMIC DNA]</scope>
</reference>
<feature type="region of interest" description="Disordered" evidence="6">
    <location>
        <begin position="1"/>
        <end position="45"/>
    </location>
</feature>
<gene>
    <name evidence="9" type="ORF">CCMP2556_LOCUS50959</name>
</gene>
<dbReference type="PANTHER" id="PTHR11814">
    <property type="entry name" value="SULFATE TRANSPORTER"/>
    <property type="match status" value="1"/>
</dbReference>
<evidence type="ECO:0000256" key="1">
    <source>
        <dbReference type="ARBA" id="ARBA00004141"/>
    </source>
</evidence>
<keyword evidence="2 7" id="KW-0812">Transmembrane</keyword>
<feature type="transmembrane region" description="Helical" evidence="7">
    <location>
        <begin position="425"/>
        <end position="443"/>
    </location>
</feature>
<keyword evidence="5" id="KW-0175">Coiled coil</keyword>
<dbReference type="Pfam" id="PF00916">
    <property type="entry name" value="Sulfate_transp"/>
    <property type="match status" value="1"/>
</dbReference>
<dbReference type="Gene3D" id="3.30.750.24">
    <property type="entry name" value="STAS domain"/>
    <property type="match status" value="1"/>
</dbReference>
<dbReference type="Proteomes" id="UP001642484">
    <property type="component" value="Unassembled WGS sequence"/>
</dbReference>
<feature type="transmembrane region" description="Helical" evidence="7">
    <location>
        <begin position="594"/>
        <end position="620"/>
    </location>
</feature>
<keyword evidence="4 7" id="KW-0472">Membrane</keyword>
<protein>
    <recommendedName>
        <fullName evidence="8">STAS domain-containing protein</fullName>
    </recommendedName>
</protein>
<dbReference type="InterPro" id="IPR002645">
    <property type="entry name" value="STAS_dom"/>
</dbReference>
<feature type="transmembrane region" description="Helical" evidence="7">
    <location>
        <begin position="499"/>
        <end position="518"/>
    </location>
</feature>
<dbReference type="PROSITE" id="PS50801">
    <property type="entry name" value="STAS"/>
    <property type="match status" value="1"/>
</dbReference>
<sequence length="810" mass="89547">MESQEAYHSSAGFASVLCEAEDDSESEEIEEGRHEDSRTQSRYQSDWSERVPRYLKQSDSQTAAALLLLRQRQIALGDMISGACLKCFTADIDIEDETASEDEDLADLLGKRKLTLHDFSARQHLLRPLRTDSEKTFQARISRRFPLTRLFREATSKTLLADVLAGATVSVMGVPESLSYAQIAGLPFEYGLYALIVPQLVYSFIGQSRQLMVGPVAMLSLLLRAGLEGGVDEYQCPMWHNQTHSELERQREVCQEKYIDLAILQTLLSGCVLTLCCVLQLGFLLKFLGHPVISGFSSGSAIVIMMHQLKNFLGVKVADSEFPILKLVFFAKRASEGQPITLGFGLLFTFGLVGLRKVGMKCGWKVLGSLGPLLSCVCGVLLIYLCKPLQHIEGLEYMKEIPGGSLPCAWTIFSRWTWWDVRRSLPLSVSLGLIGFLEAFATAKSLAKRHGYEVESGQELLALGMSNIAGSIFTSYPASGSFSRSAVCSASGGVTQLSGIVSVLLSLLALLYLTPLFYYLPKFVLAAIVVSSVSKLVAYDVAINLFKIKKSDFVMWMVDCLEVNTVTDTVWKWIIDFLLLARPSLTFHILTQTAFVGTLCLGPLLGIGLAVMLSLAVVIYESVHPQIQVLWRIEGTCGYRPVQQQDADGTFIDGIFIVRIGASLYFANVAYVEETLRTLIADMNDISRIHYLVLDFTPVTTADYSAIEALSDVLQNFREKGVQVAFACISMRLEGAFERFGLLDSLGEEWRFHTVHEAVLHCTSHFGGGSRPSLEQEMDIALSELKRAEARVNELRQLWAGSAAPNVGKR</sequence>
<feature type="domain" description="STAS" evidence="8">
    <location>
        <begin position="645"/>
        <end position="762"/>
    </location>
</feature>
<dbReference type="InterPro" id="IPR001902">
    <property type="entry name" value="SLC26A/SulP_fam"/>
</dbReference>
<evidence type="ECO:0000313" key="9">
    <source>
        <dbReference type="EMBL" id="CAK9109475.1"/>
    </source>
</evidence>
<comment type="subcellular location">
    <subcellularLocation>
        <location evidence="1">Membrane</location>
        <topology evidence="1">Multi-pass membrane protein</topology>
    </subcellularLocation>
</comment>
<evidence type="ECO:0000259" key="8">
    <source>
        <dbReference type="PROSITE" id="PS50801"/>
    </source>
</evidence>
<evidence type="ECO:0000256" key="6">
    <source>
        <dbReference type="SAM" id="MobiDB-lite"/>
    </source>
</evidence>
<comment type="caution">
    <text evidence="9">The sequence shown here is derived from an EMBL/GenBank/DDBJ whole genome shotgun (WGS) entry which is preliminary data.</text>
</comment>
<dbReference type="EMBL" id="CAXAMN010027239">
    <property type="protein sequence ID" value="CAK9109475.1"/>
    <property type="molecule type" value="Genomic_DNA"/>
</dbReference>
<evidence type="ECO:0000256" key="3">
    <source>
        <dbReference type="ARBA" id="ARBA00022989"/>
    </source>
</evidence>
<keyword evidence="3 7" id="KW-1133">Transmembrane helix</keyword>
<dbReference type="InterPro" id="IPR011547">
    <property type="entry name" value="SLC26A/SulP_dom"/>
</dbReference>
<proteinExistence type="predicted"/>
<name>A0ABP0SB39_9DINO</name>
<feature type="compositionally biased region" description="Acidic residues" evidence="6">
    <location>
        <begin position="19"/>
        <end position="30"/>
    </location>
</feature>
<dbReference type="InterPro" id="IPR036513">
    <property type="entry name" value="STAS_dom_sf"/>
</dbReference>
<feature type="coiled-coil region" evidence="5">
    <location>
        <begin position="771"/>
        <end position="798"/>
    </location>
</feature>
<keyword evidence="10" id="KW-1185">Reference proteome</keyword>